<sequence length="122" mass="13498">MKNKKLIIIIIAVMVLTTSVVFAGTIPRALYDHKNTTSSLKYLGRGRHTLEAQAVNSSGTAYAMKVIKLWPDKAVASVYVSGNKKATDTFEAQDKTDDGVNQSYYIKWEPVGFGKAYISIYD</sequence>
<dbReference type="RefSeq" id="WP_093754478.1">
    <property type="nucleotide sequence ID" value="NZ_BSYN01000007.1"/>
</dbReference>
<keyword evidence="2" id="KW-1185">Reference proteome</keyword>
<accession>A0A1H3DE24</accession>
<name>A0A1H3DE24_9FIRM</name>
<organism evidence="1 2">
    <name type="scientific">Tepidimicrobium xylanilyticum</name>
    <dbReference type="NCBI Taxonomy" id="1123352"/>
    <lineage>
        <taxon>Bacteria</taxon>
        <taxon>Bacillati</taxon>
        <taxon>Bacillota</taxon>
        <taxon>Tissierellia</taxon>
        <taxon>Tissierellales</taxon>
        <taxon>Tepidimicrobiaceae</taxon>
        <taxon>Tepidimicrobium</taxon>
    </lineage>
</organism>
<protein>
    <submittedName>
        <fullName evidence="1">Uncharacterized protein</fullName>
    </submittedName>
</protein>
<evidence type="ECO:0000313" key="1">
    <source>
        <dbReference type="EMBL" id="SDX64570.1"/>
    </source>
</evidence>
<dbReference type="EMBL" id="FNNG01000015">
    <property type="protein sequence ID" value="SDX64570.1"/>
    <property type="molecule type" value="Genomic_DNA"/>
</dbReference>
<gene>
    <name evidence="1" type="ORF">SAMN05660923_02653</name>
</gene>
<dbReference type="OrthoDB" id="9986161at2"/>
<evidence type="ECO:0000313" key="2">
    <source>
        <dbReference type="Proteomes" id="UP000198828"/>
    </source>
</evidence>
<reference evidence="1 2" key="1">
    <citation type="submission" date="2016-10" db="EMBL/GenBank/DDBJ databases">
        <authorList>
            <person name="de Groot N.N."/>
        </authorList>
    </citation>
    <scope>NUCLEOTIDE SEQUENCE [LARGE SCALE GENOMIC DNA]</scope>
    <source>
        <strain evidence="1 2">DSM 23310</strain>
    </source>
</reference>
<proteinExistence type="predicted"/>
<dbReference type="Proteomes" id="UP000198828">
    <property type="component" value="Unassembled WGS sequence"/>
</dbReference>
<dbReference type="AlphaFoldDB" id="A0A1H3DE24"/>